<sequence length="211" mass="24882">MYTFYKYLDKRYAENLIHNGEILIRPLNEFKDLDKFTRKIGDKKEGTVRFHPNGRVFDTANPNHNQSFATLVSQKIQAGRVIIDASEHIDIFTQNCFIYSVSQILDRNLQREFKYNSCVKISPFEEFYRTLTFNMQKSGFKILQTEVNECWYLDKNFDPSQELPGPPAFIKEKHFKNQKEVRCAWIIEGIEEKSLILTYPEITKFCSLAEP</sequence>
<name>A0A1F6BFH9_9BACT</name>
<evidence type="ECO:0000313" key="2">
    <source>
        <dbReference type="Proteomes" id="UP000176186"/>
    </source>
</evidence>
<protein>
    <submittedName>
        <fullName evidence="1">Uncharacterized protein</fullName>
    </submittedName>
</protein>
<organism evidence="1 2">
    <name type="scientific">Candidatus Gottesmanbacteria bacterium RIFOXYB1_FULL_47_11</name>
    <dbReference type="NCBI Taxonomy" id="1798401"/>
    <lineage>
        <taxon>Bacteria</taxon>
        <taxon>Candidatus Gottesmaniibacteriota</taxon>
    </lineage>
</organism>
<accession>A0A1F6BFH9</accession>
<reference evidence="1 2" key="1">
    <citation type="journal article" date="2016" name="Nat. Commun.">
        <title>Thousands of microbial genomes shed light on interconnected biogeochemical processes in an aquifer system.</title>
        <authorList>
            <person name="Anantharaman K."/>
            <person name="Brown C.T."/>
            <person name="Hug L.A."/>
            <person name="Sharon I."/>
            <person name="Castelle C.J."/>
            <person name="Probst A.J."/>
            <person name="Thomas B.C."/>
            <person name="Singh A."/>
            <person name="Wilkins M.J."/>
            <person name="Karaoz U."/>
            <person name="Brodie E.L."/>
            <person name="Williams K.H."/>
            <person name="Hubbard S.S."/>
            <person name="Banfield J.F."/>
        </authorList>
    </citation>
    <scope>NUCLEOTIDE SEQUENCE [LARGE SCALE GENOMIC DNA]</scope>
</reference>
<evidence type="ECO:0000313" key="1">
    <source>
        <dbReference type="EMBL" id="OGG35277.1"/>
    </source>
</evidence>
<gene>
    <name evidence="1" type="ORF">A2363_02545</name>
</gene>
<comment type="caution">
    <text evidence="1">The sequence shown here is derived from an EMBL/GenBank/DDBJ whole genome shotgun (WGS) entry which is preliminary data.</text>
</comment>
<dbReference type="AlphaFoldDB" id="A0A1F6BFH9"/>
<proteinExistence type="predicted"/>
<dbReference type="Proteomes" id="UP000176186">
    <property type="component" value="Unassembled WGS sequence"/>
</dbReference>
<dbReference type="EMBL" id="MFKE01000016">
    <property type="protein sequence ID" value="OGG35277.1"/>
    <property type="molecule type" value="Genomic_DNA"/>
</dbReference>
<dbReference type="STRING" id="1798401.A2363_02545"/>